<sequence>MSGGIVAPEPQFDALIHAPHRLRICAMLSQATGIEFGEIQERTGLSKSALSKHLGQLTDVGYLSEEPILRAGHSRLVLSLTQAGRQAYLAHKEALKLLLEDQDP</sequence>
<evidence type="ECO:0000259" key="1">
    <source>
        <dbReference type="Pfam" id="PF13601"/>
    </source>
</evidence>
<dbReference type="PANTHER" id="PTHR37318">
    <property type="entry name" value="BSL7504 PROTEIN"/>
    <property type="match status" value="1"/>
</dbReference>
<dbReference type="CDD" id="cd00090">
    <property type="entry name" value="HTH_ARSR"/>
    <property type="match status" value="1"/>
</dbReference>
<dbReference type="InterPro" id="IPR036388">
    <property type="entry name" value="WH-like_DNA-bd_sf"/>
</dbReference>
<dbReference type="Proteomes" id="UP000054023">
    <property type="component" value="Unassembled WGS sequence"/>
</dbReference>
<comment type="caution">
    <text evidence="2">The sequence shown here is derived from an EMBL/GenBank/DDBJ whole genome shotgun (WGS) entry which is preliminary data.</text>
</comment>
<dbReference type="Pfam" id="PF13601">
    <property type="entry name" value="HTH_34"/>
    <property type="match status" value="1"/>
</dbReference>
<protein>
    <recommendedName>
        <fullName evidence="1">Winged helix DNA-binding domain-containing protein</fullName>
    </recommendedName>
</protein>
<dbReference type="InterPro" id="IPR027395">
    <property type="entry name" value="WH_DNA-bd_dom"/>
</dbReference>
<dbReference type="Gene3D" id="1.10.10.10">
    <property type="entry name" value="Winged helix-like DNA-binding domain superfamily/Winged helix DNA-binding domain"/>
    <property type="match status" value="1"/>
</dbReference>
<evidence type="ECO:0000313" key="3">
    <source>
        <dbReference type="Proteomes" id="UP000054023"/>
    </source>
</evidence>
<feature type="domain" description="Winged helix DNA-binding" evidence="1">
    <location>
        <begin position="21"/>
        <end position="98"/>
    </location>
</feature>
<organism evidence="2 3">
    <name type="scientific">Nesterenkonia jeotgali</name>
    <dbReference type="NCBI Taxonomy" id="317018"/>
    <lineage>
        <taxon>Bacteria</taxon>
        <taxon>Bacillati</taxon>
        <taxon>Actinomycetota</taxon>
        <taxon>Actinomycetes</taxon>
        <taxon>Micrococcales</taxon>
        <taxon>Micrococcaceae</taxon>
        <taxon>Nesterenkonia</taxon>
    </lineage>
</organism>
<keyword evidence="3" id="KW-1185">Reference proteome</keyword>
<dbReference type="InterPro" id="IPR036390">
    <property type="entry name" value="WH_DNA-bd_sf"/>
</dbReference>
<dbReference type="STRING" id="317018.AVL63_10520"/>
<gene>
    <name evidence="2" type="ORF">AVL63_10520</name>
</gene>
<dbReference type="PANTHER" id="PTHR37318:SF1">
    <property type="entry name" value="BSL7504 PROTEIN"/>
    <property type="match status" value="1"/>
</dbReference>
<dbReference type="SUPFAM" id="SSF46785">
    <property type="entry name" value="Winged helix' DNA-binding domain"/>
    <property type="match status" value="1"/>
</dbReference>
<dbReference type="EMBL" id="LQBM01000002">
    <property type="protein sequence ID" value="KUG59564.1"/>
    <property type="molecule type" value="Genomic_DNA"/>
</dbReference>
<dbReference type="AlphaFoldDB" id="A0A0W8IHW7"/>
<evidence type="ECO:0000313" key="2">
    <source>
        <dbReference type="EMBL" id="KUG59564.1"/>
    </source>
</evidence>
<dbReference type="OrthoDB" id="4952043at2"/>
<accession>A0A0W8IHW7</accession>
<proteinExistence type="predicted"/>
<dbReference type="InterPro" id="IPR011991">
    <property type="entry name" value="ArsR-like_HTH"/>
</dbReference>
<reference evidence="3" key="1">
    <citation type="submission" date="2015-12" db="EMBL/GenBank/DDBJ databases">
        <authorList>
            <person name="Nair G.R."/>
            <person name="Kaur G."/>
            <person name="Mayilraj S."/>
        </authorList>
    </citation>
    <scope>NUCLEOTIDE SEQUENCE [LARGE SCALE GENOMIC DNA]</scope>
    <source>
        <strain evidence="3">CD08_7</strain>
    </source>
</reference>
<name>A0A0W8IHW7_9MICC</name>